<reference evidence="3 4" key="1">
    <citation type="submission" date="2024-02" db="EMBL/GenBank/DDBJ databases">
        <title>Bacteria isolated from the canopy kelp, Nereocystis luetkeana.</title>
        <authorList>
            <person name="Pfister C.A."/>
            <person name="Younker I.T."/>
            <person name="Light S.H."/>
        </authorList>
    </citation>
    <scope>NUCLEOTIDE SEQUENCE [LARGE SCALE GENOMIC DNA]</scope>
    <source>
        <strain evidence="3 4">TI.2.07</strain>
    </source>
</reference>
<gene>
    <name evidence="3" type="ORF">V6255_00535</name>
</gene>
<organism evidence="3 4">
    <name type="scientific">Psychromonas arctica</name>
    <dbReference type="NCBI Taxonomy" id="168275"/>
    <lineage>
        <taxon>Bacteria</taxon>
        <taxon>Pseudomonadati</taxon>
        <taxon>Pseudomonadota</taxon>
        <taxon>Gammaproteobacteria</taxon>
        <taxon>Alteromonadales</taxon>
        <taxon>Psychromonadaceae</taxon>
        <taxon>Psychromonas</taxon>
    </lineage>
</organism>
<proteinExistence type="predicted"/>
<evidence type="ECO:0000256" key="1">
    <source>
        <dbReference type="SAM" id="Coils"/>
    </source>
</evidence>
<dbReference type="InterPro" id="IPR007813">
    <property type="entry name" value="PilN"/>
</dbReference>
<dbReference type="PANTHER" id="PTHR40278">
    <property type="entry name" value="DNA UTILIZATION PROTEIN HOFN"/>
    <property type="match status" value="1"/>
</dbReference>
<dbReference type="RefSeq" id="WP_341626387.1">
    <property type="nucleotide sequence ID" value="NZ_JBAKBA010000001.1"/>
</dbReference>
<dbReference type="Pfam" id="PF05137">
    <property type="entry name" value="PilN"/>
    <property type="match status" value="1"/>
</dbReference>
<dbReference type="PANTHER" id="PTHR40278:SF2">
    <property type="entry name" value="TYPE IV PILUS INNER MEMBRANE COMPONENT PILN"/>
    <property type="match status" value="1"/>
</dbReference>
<dbReference type="Proteomes" id="UP001366060">
    <property type="component" value="Unassembled WGS sequence"/>
</dbReference>
<evidence type="ECO:0000313" key="3">
    <source>
        <dbReference type="EMBL" id="MEL0657610.1"/>
    </source>
</evidence>
<protein>
    <submittedName>
        <fullName evidence="3">PilN domain-containing protein</fullName>
    </submittedName>
</protein>
<feature type="coiled-coil region" evidence="1">
    <location>
        <begin position="64"/>
        <end position="94"/>
    </location>
</feature>
<keyword evidence="2" id="KW-0472">Membrane</keyword>
<sequence>MSNINLLPWRENYKQQKKIAFFILLGCSCLVALGLSFAGKMYVDSLINAQNERNQYLQTQTIILDRRIAEIKEIKKEKAELVRRIDLIQELEQQRNTVTRFFNTLPAVTPPGVYINSINFNKSTISVKGLSDSTGHVSNMVRNVDASGWLGDTSLPSIVSGPTTPIKLYNFSMNFIVLPEDRK</sequence>
<evidence type="ECO:0000256" key="2">
    <source>
        <dbReference type="SAM" id="Phobius"/>
    </source>
</evidence>
<comment type="caution">
    <text evidence="3">The sequence shown here is derived from an EMBL/GenBank/DDBJ whole genome shotgun (WGS) entry which is preliminary data.</text>
</comment>
<keyword evidence="2" id="KW-0812">Transmembrane</keyword>
<keyword evidence="4" id="KW-1185">Reference proteome</keyword>
<keyword evidence="1" id="KW-0175">Coiled coil</keyword>
<dbReference type="EMBL" id="JBAKBA010000001">
    <property type="protein sequence ID" value="MEL0657610.1"/>
    <property type="molecule type" value="Genomic_DNA"/>
</dbReference>
<feature type="transmembrane region" description="Helical" evidence="2">
    <location>
        <begin position="21"/>
        <end position="43"/>
    </location>
</feature>
<keyword evidence="2" id="KW-1133">Transmembrane helix</keyword>
<accession>A0ABU9H712</accession>
<dbReference type="InterPro" id="IPR052534">
    <property type="entry name" value="Extracell_DNA_Util/SecSys_Comp"/>
</dbReference>
<evidence type="ECO:0000313" key="4">
    <source>
        <dbReference type="Proteomes" id="UP001366060"/>
    </source>
</evidence>
<name>A0ABU9H712_9GAMM</name>